<organism evidence="1 2">
    <name type="scientific">Janibacter limosus</name>
    <dbReference type="NCBI Taxonomy" id="53458"/>
    <lineage>
        <taxon>Bacteria</taxon>
        <taxon>Bacillati</taxon>
        <taxon>Actinomycetota</taxon>
        <taxon>Actinomycetes</taxon>
        <taxon>Micrococcales</taxon>
        <taxon>Intrasporangiaceae</taxon>
        <taxon>Janibacter</taxon>
    </lineage>
</organism>
<evidence type="ECO:0000313" key="1">
    <source>
        <dbReference type="EMBL" id="UUZ46085.1"/>
    </source>
</evidence>
<sequence>MITVDRNIFTSLLAMPDRIFVRQEALRVGVRDEALIAGVRRGSIARLCRGAYTAPGPRTTEQHRRLLARAGLRLYPDAALMGGTAVAAHGIPLFEVPSAPADPARPIAREAKAKGLRFRPLRHAIVTTQWGPATDPATSLVQLTMDHGVLPGVASIDAALHSRAVERDALESAFDRVEGWPCQSPCAVRPRVVRPEGRVPR</sequence>
<evidence type="ECO:0000313" key="2">
    <source>
        <dbReference type="Proteomes" id="UP001059663"/>
    </source>
</evidence>
<dbReference type="Proteomes" id="UP001059663">
    <property type="component" value="Chromosome"/>
</dbReference>
<name>A0AC61U7R4_9MICO</name>
<reference evidence="1" key="1">
    <citation type="submission" date="2021-11" db="EMBL/GenBank/DDBJ databases">
        <title>Study of the species diversity of bacterial strains isolated from a unique natural object - Shulgan-Tash cave (Bashkiria).</title>
        <authorList>
            <person name="Sazanova A.L."/>
            <person name="Chirak E.R."/>
            <person name="Safronova V.I."/>
        </authorList>
    </citation>
    <scope>NUCLEOTIDE SEQUENCE</scope>
    <source>
        <strain evidence="1">P1</strain>
    </source>
</reference>
<protein>
    <submittedName>
        <fullName evidence="1">Uncharacterized protein</fullName>
    </submittedName>
</protein>
<proteinExistence type="predicted"/>
<gene>
    <name evidence="1" type="ORF">LP422_09765</name>
</gene>
<dbReference type="EMBL" id="CP087977">
    <property type="protein sequence ID" value="UUZ46085.1"/>
    <property type="molecule type" value="Genomic_DNA"/>
</dbReference>
<accession>A0AC61U7R4</accession>